<gene>
    <name evidence="1" type="ORF">SAMN04487864_1135</name>
</gene>
<organism evidence="1 2">
    <name type="scientific">Succiniclasticum ruminis</name>
    <dbReference type="NCBI Taxonomy" id="40841"/>
    <lineage>
        <taxon>Bacteria</taxon>
        <taxon>Bacillati</taxon>
        <taxon>Bacillota</taxon>
        <taxon>Negativicutes</taxon>
        <taxon>Acidaminococcales</taxon>
        <taxon>Acidaminococcaceae</taxon>
        <taxon>Succiniclasticum</taxon>
    </lineage>
</organism>
<dbReference type="Proteomes" id="UP000198943">
    <property type="component" value="Unassembled WGS sequence"/>
</dbReference>
<dbReference type="OrthoDB" id="95688at2"/>
<evidence type="ECO:0000313" key="2">
    <source>
        <dbReference type="Proteomes" id="UP000198943"/>
    </source>
</evidence>
<sequence length="171" mass="20183">MEFAKMKKQLLQLQEKDYQNFVKALVSIETKCDDEEKLKDMYEDFMEDDTMGLLDISPEENFPELTIPEDGYKSLSEAIRRFETNPFNDTLGDYQTLQWLKELRKLRSILNRPDKTYNPNVIAFESLEDAIDSFDGIQSVSEIQVLHWLKQLKRARAVATNYKYNGDEYMK</sequence>
<accession>A0A1G6NAJ5</accession>
<evidence type="ECO:0000313" key="1">
    <source>
        <dbReference type="EMBL" id="SDC64838.1"/>
    </source>
</evidence>
<dbReference type="AlphaFoldDB" id="A0A1G6NAJ5"/>
<name>A0A1G6NAJ5_9FIRM</name>
<keyword evidence="2" id="KW-1185">Reference proteome</keyword>
<protein>
    <submittedName>
        <fullName evidence="1">Uncharacterized protein</fullName>
    </submittedName>
</protein>
<dbReference type="RefSeq" id="WP_093730865.1">
    <property type="nucleotide sequence ID" value="NZ_FMYW01000013.1"/>
</dbReference>
<dbReference type="EMBL" id="FMYW01000013">
    <property type="protein sequence ID" value="SDC64838.1"/>
    <property type="molecule type" value="Genomic_DNA"/>
</dbReference>
<proteinExistence type="predicted"/>
<reference evidence="2" key="1">
    <citation type="submission" date="2016-10" db="EMBL/GenBank/DDBJ databases">
        <authorList>
            <person name="Varghese N."/>
            <person name="Submissions S."/>
        </authorList>
    </citation>
    <scope>NUCLEOTIDE SEQUENCE [LARGE SCALE GENOMIC DNA]</scope>
    <source>
        <strain evidence="2">DSM 11005</strain>
    </source>
</reference>